<protein>
    <submittedName>
        <fullName evidence="2">Uncharacterized protein</fullName>
    </submittedName>
</protein>
<keyword evidence="1" id="KW-1133">Transmembrane helix</keyword>
<dbReference type="AlphaFoldDB" id="A0A2G5ENP8"/>
<gene>
    <name evidence="2" type="ORF">AQUCO_00600237v1</name>
</gene>
<dbReference type="Proteomes" id="UP000230069">
    <property type="component" value="Unassembled WGS sequence"/>
</dbReference>
<evidence type="ECO:0000256" key="1">
    <source>
        <dbReference type="SAM" id="Phobius"/>
    </source>
</evidence>
<keyword evidence="1" id="KW-0812">Transmembrane</keyword>
<keyword evidence="3" id="KW-1185">Reference proteome</keyword>
<dbReference type="InParanoid" id="A0A2G5ENP8"/>
<reference evidence="2 3" key="1">
    <citation type="submission" date="2017-09" db="EMBL/GenBank/DDBJ databases">
        <title>WGS assembly of Aquilegia coerulea Goldsmith.</title>
        <authorList>
            <person name="Hodges S."/>
            <person name="Kramer E."/>
            <person name="Nordborg M."/>
            <person name="Tomkins J."/>
            <person name="Borevitz J."/>
            <person name="Derieg N."/>
            <person name="Yan J."/>
            <person name="Mihaltcheva S."/>
            <person name="Hayes R.D."/>
            <person name="Rokhsar D."/>
        </authorList>
    </citation>
    <scope>NUCLEOTIDE SEQUENCE [LARGE SCALE GENOMIC DNA]</scope>
    <source>
        <strain evidence="3">cv. Goldsmith</strain>
    </source>
</reference>
<evidence type="ECO:0000313" key="2">
    <source>
        <dbReference type="EMBL" id="PIA57363.1"/>
    </source>
</evidence>
<accession>A0A2G5ENP8</accession>
<keyword evidence="1" id="KW-0472">Membrane</keyword>
<organism evidence="2 3">
    <name type="scientific">Aquilegia coerulea</name>
    <name type="common">Rocky mountain columbine</name>
    <dbReference type="NCBI Taxonomy" id="218851"/>
    <lineage>
        <taxon>Eukaryota</taxon>
        <taxon>Viridiplantae</taxon>
        <taxon>Streptophyta</taxon>
        <taxon>Embryophyta</taxon>
        <taxon>Tracheophyta</taxon>
        <taxon>Spermatophyta</taxon>
        <taxon>Magnoliopsida</taxon>
        <taxon>Ranunculales</taxon>
        <taxon>Ranunculaceae</taxon>
        <taxon>Thalictroideae</taxon>
        <taxon>Aquilegia</taxon>
    </lineage>
</organism>
<evidence type="ECO:0000313" key="3">
    <source>
        <dbReference type="Proteomes" id="UP000230069"/>
    </source>
</evidence>
<proteinExistence type="predicted"/>
<name>A0A2G5ENP8_AQUCA</name>
<dbReference type="EMBL" id="KZ305023">
    <property type="protein sequence ID" value="PIA57363.1"/>
    <property type="molecule type" value="Genomic_DNA"/>
</dbReference>
<sequence length="74" mass="8696">MEAPKRLTREVDVYENPLVFEATTSGDVFVPSIATDVEEDDFECLNDLFLFCLFIRPYIIIYICMLNLNVFYIF</sequence>
<feature type="transmembrane region" description="Helical" evidence="1">
    <location>
        <begin position="48"/>
        <end position="72"/>
    </location>
</feature>